<feature type="signal peptide" evidence="1">
    <location>
        <begin position="1"/>
        <end position="21"/>
    </location>
</feature>
<keyword evidence="3" id="KW-1185">Reference proteome</keyword>
<reference evidence="2" key="1">
    <citation type="journal article" date="2023" name="Genome Biol. Evol.">
        <title>Long-read-based Genome Assembly of Drosophila gunungcola Reveals Fewer Chemosensory Genes in Flower-breeding Species.</title>
        <authorList>
            <person name="Negi A."/>
            <person name="Liao B.Y."/>
            <person name="Yeh S.D."/>
        </authorList>
    </citation>
    <scope>NUCLEOTIDE SEQUENCE</scope>
    <source>
        <strain evidence="2">Sukarami</strain>
    </source>
</reference>
<keyword evidence="1" id="KW-0732">Signal</keyword>
<evidence type="ECO:0000313" key="3">
    <source>
        <dbReference type="Proteomes" id="UP001059596"/>
    </source>
</evidence>
<comment type="caution">
    <text evidence="2">The sequence shown here is derived from an EMBL/GenBank/DDBJ whole genome shotgun (WGS) entry which is preliminary data.</text>
</comment>
<dbReference type="Proteomes" id="UP001059596">
    <property type="component" value="Unassembled WGS sequence"/>
</dbReference>
<evidence type="ECO:0000256" key="1">
    <source>
        <dbReference type="SAM" id="SignalP"/>
    </source>
</evidence>
<accession>A0A9P9YV65</accession>
<evidence type="ECO:0000313" key="2">
    <source>
        <dbReference type="EMBL" id="KAI8043750.1"/>
    </source>
</evidence>
<feature type="chain" id="PRO_5040142328" evidence="1">
    <location>
        <begin position="22"/>
        <end position="69"/>
    </location>
</feature>
<dbReference type="AlphaFoldDB" id="A0A9P9YV65"/>
<organism evidence="2 3">
    <name type="scientific">Drosophila gunungcola</name>
    <name type="common">fruit fly</name>
    <dbReference type="NCBI Taxonomy" id="103775"/>
    <lineage>
        <taxon>Eukaryota</taxon>
        <taxon>Metazoa</taxon>
        <taxon>Ecdysozoa</taxon>
        <taxon>Arthropoda</taxon>
        <taxon>Hexapoda</taxon>
        <taxon>Insecta</taxon>
        <taxon>Pterygota</taxon>
        <taxon>Neoptera</taxon>
        <taxon>Endopterygota</taxon>
        <taxon>Diptera</taxon>
        <taxon>Brachycera</taxon>
        <taxon>Muscomorpha</taxon>
        <taxon>Ephydroidea</taxon>
        <taxon>Drosophilidae</taxon>
        <taxon>Drosophila</taxon>
        <taxon>Sophophora</taxon>
    </lineage>
</organism>
<name>A0A9P9YV65_9MUSC</name>
<dbReference type="EMBL" id="JAMKOV010000002">
    <property type="protein sequence ID" value="KAI8043750.1"/>
    <property type="molecule type" value="Genomic_DNA"/>
</dbReference>
<proteinExistence type="predicted"/>
<gene>
    <name evidence="2" type="ORF">M5D96_005088</name>
</gene>
<sequence length="69" mass="8068">MRLIYLSLLVTVLLIICFTNGAKVVRFRRATEKPLLTSFEVKKCPVVKTLKNVDKTRVRNKDRPQENKH</sequence>
<protein>
    <submittedName>
        <fullName evidence="2">Uncharacterized protein</fullName>
    </submittedName>
</protein>